<gene>
    <name evidence="2" type="ORF">Scep_014163</name>
</gene>
<dbReference type="AlphaFoldDB" id="A0AAP0NZ50"/>
<proteinExistence type="predicted"/>
<name>A0AAP0NZ50_9MAGN</name>
<dbReference type="EMBL" id="JBBNAG010000006">
    <property type="protein sequence ID" value="KAK9125317.1"/>
    <property type="molecule type" value="Genomic_DNA"/>
</dbReference>
<dbReference type="Proteomes" id="UP001419268">
    <property type="component" value="Unassembled WGS sequence"/>
</dbReference>
<evidence type="ECO:0000256" key="1">
    <source>
        <dbReference type="SAM" id="MobiDB-lite"/>
    </source>
</evidence>
<comment type="caution">
    <text evidence="2">The sequence shown here is derived from an EMBL/GenBank/DDBJ whole genome shotgun (WGS) entry which is preliminary data.</text>
</comment>
<accession>A0AAP0NZ50</accession>
<keyword evidence="3" id="KW-1185">Reference proteome</keyword>
<reference evidence="2 3" key="1">
    <citation type="submission" date="2024-01" db="EMBL/GenBank/DDBJ databases">
        <title>Genome assemblies of Stephania.</title>
        <authorList>
            <person name="Yang L."/>
        </authorList>
    </citation>
    <scope>NUCLEOTIDE SEQUENCE [LARGE SCALE GENOMIC DNA]</scope>
    <source>
        <strain evidence="2">JXDWG</strain>
        <tissue evidence="2">Leaf</tissue>
    </source>
</reference>
<evidence type="ECO:0000313" key="3">
    <source>
        <dbReference type="Proteomes" id="UP001419268"/>
    </source>
</evidence>
<sequence>MFDTRLNQAYTSFWKSEFFNIEWDGGDWSDVFPVYWYVVDDDTSEFVLAREEERILNILVADSSKLVPVELLMENLFLKCRINHLDEEAVSIRDSMLQRKAKKQKEMQEAKDGRNRAARAESDNDFRMTLHRISRPRETTKKKHVDEIQVILFVPGIDGSRVAFLSNSNAKARAVRPSVNYNPSCLSARVGDSANRPASRRLLGNWPVERLAGRVNRMNCSSELAGDSARIHLEDISRLLLQGETIAQNMLDVYVDATLQLLKGWREHKSSSEDVGESTV</sequence>
<feature type="compositionally biased region" description="Basic and acidic residues" evidence="1">
    <location>
        <begin position="104"/>
        <end position="121"/>
    </location>
</feature>
<evidence type="ECO:0000313" key="2">
    <source>
        <dbReference type="EMBL" id="KAK9125317.1"/>
    </source>
</evidence>
<organism evidence="2 3">
    <name type="scientific">Stephania cephalantha</name>
    <dbReference type="NCBI Taxonomy" id="152367"/>
    <lineage>
        <taxon>Eukaryota</taxon>
        <taxon>Viridiplantae</taxon>
        <taxon>Streptophyta</taxon>
        <taxon>Embryophyta</taxon>
        <taxon>Tracheophyta</taxon>
        <taxon>Spermatophyta</taxon>
        <taxon>Magnoliopsida</taxon>
        <taxon>Ranunculales</taxon>
        <taxon>Menispermaceae</taxon>
        <taxon>Menispermoideae</taxon>
        <taxon>Cissampelideae</taxon>
        <taxon>Stephania</taxon>
    </lineage>
</organism>
<protein>
    <submittedName>
        <fullName evidence="2">Uncharacterized protein</fullName>
    </submittedName>
</protein>
<feature type="region of interest" description="Disordered" evidence="1">
    <location>
        <begin position="101"/>
        <end position="121"/>
    </location>
</feature>